<dbReference type="PANTHER" id="PTHR42085:SF2">
    <property type="entry name" value="F-BOX DOMAIN-CONTAINING PROTEIN"/>
    <property type="match status" value="1"/>
</dbReference>
<dbReference type="AlphaFoldDB" id="A0A6A6TPT2"/>
<evidence type="ECO:0000313" key="2">
    <source>
        <dbReference type="EMBL" id="KAF2662085.1"/>
    </source>
</evidence>
<name>A0A6A6TPT2_9PLEO</name>
<accession>A0A6A6TPT2</accession>
<dbReference type="OrthoDB" id="5272396at2759"/>
<feature type="region of interest" description="Disordered" evidence="1">
    <location>
        <begin position="295"/>
        <end position="316"/>
    </location>
</feature>
<dbReference type="InterPro" id="IPR038883">
    <property type="entry name" value="AN11006-like"/>
</dbReference>
<reference evidence="2" key="1">
    <citation type="journal article" date="2020" name="Stud. Mycol.">
        <title>101 Dothideomycetes genomes: a test case for predicting lifestyles and emergence of pathogens.</title>
        <authorList>
            <person name="Haridas S."/>
            <person name="Albert R."/>
            <person name="Binder M."/>
            <person name="Bloem J."/>
            <person name="Labutti K."/>
            <person name="Salamov A."/>
            <person name="Andreopoulos B."/>
            <person name="Baker S."/>
            <person name="Barry K."/>
            <person name="Bills G."/>
            <person name="Bluhm B."/>
            <person name="Cannon C."/>
            <person name="Castanera R."/>
            <person name="Culley D."/>
            <person name="Daum C."/>
            <person name="Ezra D."/>
            <person name="Gonzalez J."/>
            <person name="Henrissat B."/>
            <person name="Kuo A."/>
            <person name="Liang C."/>
            <person name="Lipzen A."/>
            <person name="Lutzoni F."/>
            <person name="Magnuson J."/>
            <person name="Mondo S."/>
            <person name="Nolan M."/>
            <person name="Ohm R."/>
            <person name="Pangilinan J."/>
            <person name="Park H.-J."/>
            <person name="Ramirez L."/>
            <person name="Alfaro M."/>
            <person name="Sun H."/>
            <person name="Tritt A."/>
            <person name="Yoshinaga Y."/>
            <person name="Zwiers L.-H."/>
            <person name="Turgeon B."/>
            <person name="Goodwin S."/>
            <person name="Spatafora J."/>
            <person name="Crous P."/>
            <person name="Grigoriev I."/>
        </authorList>
    </citation>
    <scope>NUCLEOTIDE SEQUENCE</scope>
    <source>
        <strain evidence="2">CBS 122681</strain>
    </source>
</reference>
<keyword evidence="3" id="KW-1185">Reference proteome</keyword>
<evidence type="ECO:0000313" key="3">
    <source>
        <dbReference type="Proteomes" id="UP000799324"/>
    </source>
</evidence>
<sequence length="349" mass="39793">MGLPVELRLKVYRSLLVFEDAIEIWPEVGSATNDRTAKYRAVQQWSRLIRRRKLNLGILRLCKVVHDEASEVFYGENEFRFSAVNGQMVAAAFIHHIRPRHAKHVQALAIGMPFWAHDRGCVYGSAWCVDSITGGYRLNDMMPWGYPHKGACYYEKSFASLAADLVKAGNLKVLKLVLPDWFEQRLGRRHDNLWKALGKIMAGLPSLEVEVVYLYQNLYRMYPIEEDAPIDDPTDTPSYEELSECQKFLLYELHQKGVQRFHLGGYEEWDTPWEPIPCAVRFDNCIANVLSEMGQQEKDGEAEEMATSTGDVEGATEDDVAAEELADLAIMDNATDDIESYVGQTWSSW</sequence>
<proteinExistence type="predicted"/>
<dbReference type="EMBL" id="MU004291">
    <property type="protein sequence ID" value="KAF2662085.1"/>
    <property type="molecule type" value="Genomic_DNA"/>
</dbReference>
<evidence type="ECO:0000256" key="1">
    <source>
        <dbReference type="SAM" id="MobiDB-lite"/>
    </source>
</evidence>
<dbReference type="Proteomes" id="UP000799324">
    <property type="component" value="Unassembled WGS sequence"/>
</dbReference>
<dbReference type="PANTHER" id="PTHR42085">
    <property type="entry name" value="F-BOX DOMAIN-CONTAINING PROTEIN"/>
    <property type="match status" value="1"/>
</dbReference>
<protein>
    <submittedName>
        <fullName evidence="2">Uncharacterized protein</fullName>
    </submittedName>
</protein>
<organism evidence="2 3">
    <name type="scientific">Lophiostoma macrostomum CBS 122681</name>
    <dbReference type="NCBI Taxonomy" id="1314788"/>
    <lineage>
        <taxon>Eukaryota</taxon>
        <taxon>Fungi</taxon>
        <taxon>Dikarya</taxon>
        <taxon>Ascomycota</taxon>
        <taxon>Pezizomycotina</taxon>
        <taxon>Dothideomycetes</taxon>
        <taxon>Pleosporomycetidae</taxon>
        <taxon>Pleosporales</taxon>
        <taxon>Lophiostomataceae</taxon>
        <taxon>Lophiostoma</taxon>
    </lineage>
</organism>
<gene>
    <name evidence="2" type="ORF">K491DRAFT_340258</name>
</gene>